<keyword evidence="3" id="KW-1185">Reference proteome</keyword>
<evidence type="ECO:0000313" key="3">
    <source>
        <dbReference type="Proteomes" id="UP000078543"/>
    </source>
</evidence>
<evidence type="ECO:0000313" key="2">
    <source>
        <dbReference type="EMBL" id="OAN48900.1"/>
    </source>
</evidence>
<reference evidence="2 3" key="1">
    <citation type="submission" date="2016-04" db="EMBL/GenBank/DDBJ databases">
        <title>Draft genome sequence of freshwater magnetotactic bacteria Magnetospirillum marisnigri SP-1 and Magnetospirillum moscoviense BB-1.</title>
        <authorList>
            <person name="Koziaeva V."/>
            <person name="Dziuba M.V."/>
            <person name="Ivanov T.M."/>
            <person name="Kuznetsov B."/>
            <person name="Grouzdev D.S."/>
        </authorList>
    </citation>
    <scope>NUCLEOTIDE SEQUENCE [LARGE SCALE GENOMIC DNA]</scope>
    <source>
        <strain evidence="2 3">BB-1</strain>
    </source>
</reference>
<proteinExistence type="predicted"/>
<dbReference type="Gene3D" id="1.10.10.10">
    <property type="entry name" value="Winged helix-like DNA-binding domain superfamily/Winged helix DNA-binding domain"/>
    <property type="match status" value="1"/>
</dbReference>
<dbReference type="Pfam" id="PF00753">
    <property type="entry name" value="Lactamase_B"/>
    <property type="match status" value="1"/>
</dbReference>
<sequence length="343" mass="37940">MSQAALDFPFPTPPEAGAVTEVALGIWWIRMKLPFALDHINLWALDDGDGWVLVDTGVGNDETWDTWQALFAGPLAAKPVTGLICTHFHPDHMGLAGPLTEKWGVRMQATVGEWTFGRMLMLDQGPDYVENQVEHYRRCAYDDDMLAGIRERAGTYRSRIRPLPTAITAIRHGSELTIGGRTWRVLEGGGHSPEHACLWCEDANVLISGDQILPKISPIIGVWPQEPDATPLGDFLAALERLKQLPADALVLPSHNLPFTGLHARADQLQAHHQDRLDLTLEACSAQGVTARDVLKVLFKRPLDAQQTSFAIGESLSHLHHLMEQGAIRRNDRGDGVWIYAKA</sequence>
<dbReference type="SUPFAM" id="SSF56281">
    <property type="entry name" value="Metallo-hydrolase/oxidoreductase"/>
    <property type="match status" value="1"/>
</dbReference>
<evidence type="ECO:0000259" key="1">
    <source>
        <dbReference type="SMART" id="SM00849"/>
    </source>
</evidence>
<accession>A0A178MJP8</accession>
<dbReference type="Gene3D" id="3.60.15.10">
    <property type="entry name" value="Ribonuclease Z/Hydroxyacylglutathione hydrolase-like"/>
    <property type="match status" value="1"/>
</dbReference>
<protein>
    <submittedName>
        <fullName evidence="2">MBL fold metallo-hydrolase</fullName>
    </submittedName>
</protein>
<dbReference type="PANTHER" id="PTHR23131:SF4">
    <property type="entry name" value="METALLO-BETA-LACTAMASE SUPERFAMILY POTEIN"/>
    <property type="match status" value="1"/>
</dbReference>
<comment type="caution">
    <text evidence="2">The sequence shown here is derived from an EMBL/GenBank/DDBJ whole genome shotgun (WGS) entry which is preliminary data.</text>
</comment>
<dbReference type="InterPro" id="IPR036866">
    <property type="entry name" value="RibonucZ/Hydroxyglut_hydro"/>
</dbReference>
<keyword evidence="2" id="KW-0378">Hydrolase</keyword>
<dbReference type="InterPro" id="IPR050662">
    <property type="entry name" value="Sec-metab_biosynth-thioest"/>
</dbReference>
<dbReference type="Pfam" id="PF21221">
    <property type="entry name" value="B_lactamase-like_C"/>
    <property type="match status" value="1"/>
</dbReference>
<dbReference type="InterPro" id="IPR036388">
    <property type="entry name" value="WH-like_DNA-bd_sf"/>
</dbReference>
<organism evidence="2 3">
    <name type="scientific">Magnetospirillum moscoviense</name>
    <dbReference type="NCBI Taxonomy" id="1437059"/>
    <lineage>
        <taxon>Bacteria</taxon>
        <taxon>Pseudomonadati</taxon>
        <taxon>Pseudomonadota</taxon>
        <taxon>Alphaproteobacteria</taxon>
        <taxon>Rhodospirillales</taxon>
        <taxon>Rhodospirillaceae</taxon>
        <taxon>Magnetospirillum</taxon>
    </lineage>
</organism>
<feature type="domain" description="Metallo-beta-lactamase" evidence="1">
    <location>
        <begin position="39"/>
        <end position="255"/>
    </location>
</feature>
<dbReference type="RefSeq" id="WP_068501937.1">
    <property type="nucleotide sequence ID" value="NZ_LWQU01000152.1"/>
</dbReference>
<name>A0A178MJP8_9PROT</name>
<gene>
    <name evidence="2" type="ORF">A6A05_02640</name>
</gene>
<dbReference type="AlphaFoldDB" id="A0A178MJP8"/>
<dbReference type="PANTHER" id="PTHR23131">
    <property type="entry name" value="ENDORIBONUCLEASE LACTB2"/>
    <property type="match status" value="1"/>
</dbReference>
<dbReference type="EMBL" id="LWQU01000152">
    <property type="protein sequence ID" value="OAN48900.1"/>
    <property type="molecule type" value="Genomic_DNA"/>
</dbReference>
<dbReference type="InterPro" id="IPR048933">
    <property type="entry name" value="B_lactamase-like_C"/>
</dbReference>
<dbReference type="SMART" id="SM00849">
    <property type="entry name" value="Lactamase_B"/>
    <property type="match status" value="1"/>
</dbReference>
<dbReference type="GO" id="GO:0016787">
    <property type="term" value="F:hydrolase activity"/>
    <property type="evidence" value="ECO:0007669"/>
    <property type="project" value="UniProtKB-KW"/>
</dbReference>
<dbReference type="InterPro" id="IPR001279">
    <property type="entry name" value="Metallo-B-lactamas"/>
</dbReference>
<dbReference type="STRING" id="1437059.A6A05_02640"/>
<dbReference type="Proteomes" id="UP000078543">
    <property type="component" value="Unassembled WGS sequence"/>
</dbReference>